<dbReference type="InterPro" id="IPR011051">
    <property type="entry name" value="RmlC_Cupin_sf"/>
</dbReference>
<dbReference type="Gene3D" id="1.10.260.40">
    <property type="entry name" value="lambda repressor-like DNA-binding domains"/>
    <property type="match status" value="1"/>
</dbReference>
<sequence length="185" mass="20208">MSISSPPIALISQALVRERKKSGLSLSEVSRRAGIGKSTLSQLESGTGNPSIETLWAICIALDIPFAKLIEPEKQEVTIIRHGEGTMVSAEHANYLVYLLSSSPANARRDIYTVIAQPGRDRISEPHMQGVKEHIILMTGQALVGPLDNQTELFPGDYICYSAEQPHIMKALVPDTMAIMIIEKS</sequence>
<dbReference type="GeneID" id="79716953"/>
<proteinExistence type="predicted"/>
<dbReference type="CDD" id="cd00093">
    <property type="entry name" value="HTH_XRE"/>
    <property type="match status" value="1"/>
</dbReference>
<dbReference type="Proteomes" id="UP000829116">
    <property type="component" value="Chromosome"/>
</dbReference>
<dbReference type="SUPFAM" id="SSF47413">
    <property type="entry name" value="lambda repressor-like DNA-binding domains"/>
    <property type="match status" value="1"/>
</dbReference>
<reference evidence="2" key="1">
    <citation type="submission" date="2022-03" db="EMBL/GenBank/DDBJ databases">
        <title>ESBL-producing Moellerella wisconsensis and Escherichia marmotae isolated from wild game meat.</title>
        <authorList>
            <person name="Biggel M."/>
        </authorList>
    </citation>
    <scope>NUCLEOTIDE SEQUENCE</scope>
    <source>
        <strain evidence="2">W51</strain>
    </source>
</reference>
<evidence type="ECO:0000313" key="2">
    <source>
        <dbReference type="EMBL" id="UNH31963.1"/>
    </source>
</evidence>
<gene>
    <name evidence="2" type="ORF">MNY72_06675</name>
</gene>
<dbReference type="GO" id="GO:0003677">
    <property type="term" value="F:DNA binding"/>
    <property type="evidence" value="ECO:0007669"/>
    <property type="project" value="UniProtKB-KW"/>
</dbReference>
<dbReference type="PANTHER" id="PTHR46797:SF1">
    <property type="entry name" value="METHYLPHOSPHONATE SYNTHASE"/>
    <property type="match status" value="1"/>
</dbReference>
<evidence type="ECO:0000313" key="3">
    <source>
        <dbReference type="Proteomes" id="UP000829116"/>
    </source>
</evidence>
<evidence type="ECO:0000256" key="1">
    <source>
        <dbReference type="ARBA" id="ARBA00023125"/>
    </source>
</evidence>
<dbReference type="GO" id="GO:0003700">
    <property type="term" value="F:DNA-binding transcription factor activity"/>
    <property type="evidence" value="ECO:0007669"/>
    <property type="project" value="TreeGrafter"/>
</dbReference>
<dbReference type="InterPro" id="IPR010982">
    <property type="entry name" value="Lambda_DNA-bd_dom_sf"/>
</dbReference>
<dbReference type="Gene3D" id="2.60.120.10">
    <property type="entry name" value="Jelly Rolls"/>
    <property type="match status" value="1"/>
</dbReference>
<dbReference type="RefSeq" id="WP_047254718.1">
    <property type="nucleotide sequence ID" value="NZ_CAWMFK010000045.1"/>
</dbReference>
<accession>A0A9Q8Q5B2</accession>
<dbReference type="Pfam" id="PF01381">
    <property type="entry name" value="HTH_3"/>
    <property type="match status" value="1"/>
</dbReference>
<dbReference type="PANTHER" id="PTHR46797">
    <property type="entry name" value="HTH-TYPE TRANSCRIPTIONAL REGULATOR"/>
    <property type="match status" value="1"/>
</dbReference>
<dbReference type="SUPFAM" id="SSF51182">
    <property type="entry name" value="RmlC-like cupins"/>
    <property type="match status" value="1"/>
</dbReference>
<dbReference type="SMART" id="SM00530">
    <property type="entry name" value="HTH_XRE"/>
    <property type="match status" value="1"/>
</dbReference>
<dbReference type="InterPro" id="IPR050807">
    <property type="entry name" value="TransReg_Diox_bact_type"/>
</dbReference>
<name>A0A9Q8Q5B2_9GAMM</name>
<dbReference type="GO" id="GO:0005829">
    <property type="term" value="C:cytosol"/>
    <property type="evidence" value="ECO:0007669"/>
    <property type="project" value="TreeGrafter"/>
</dbReference>
<organism evidence="2 3">
    <name type="scientific">Moellerella wisconsensis</name>
    <dbReference type="NCBI Taxonomy" id="158849"/>
    <lineage>
        <taxon>Bacteria</taxon>
        <taxon>Pseudomonadati</taxon>
        <taxon>Pseudomonadota</taxon>
        <taxon>Gammaproteobacteria</taxon>
        <taxon>Enterobacterales</taxon>
        <taxon>Morganellaceae</taxon>
        <taxon>Moellerella</taxon>
    </lineage>
</organism>
<dbReference type="PROSITE" id="PS50943">
    <property type="entry name" value="HTH_CROC1"/>
    <property type="match status" value="1"/>
</dbReference>
<dbReference type="AlphaFoldDB" id="A0A9Q8Q5B2"/>
<dbReference type="EMBL" id="CP093245">
    <property type="protein sequence ID" value="UNH31963.1"/>
    <property type="molecule type" value="Genomic_DNA"/>
</dbReference>
<keyword evidence="1" id="KW-0238">DNA-binding</keyword>
<protein>
    <submittedName>
        <fullName evidence="2">XRE family transcriptional regulator</fullName>
    </submittedName>
</protein>
<dbReference type="InterPro" id="IPR001387">
    <property type="entry name" value="Cro/C1-type_HTH"/>
</dbReference>
<dbReference type="InterPro" id="IPR014710">
    <property type="entry name" value="RmlC-like_jellyroll"/>
</dbReference>